<protein>
    <submittedName>
        <fullName evidence="1">PorV/PorQ family protein</fullName>
    </submittedName>
</protein>
<evidence type="ECO:0000313" key="1">
    <source>
        <dbReference type="EMBL" id="HGW92180.1"/>
    </source>
</evidence>
<organism evidence="1">
    <name type="scientific">candidate division WOR-3 bacterium</name>
    <dbReference type="NCBI Taxonomy" id="2052148"/>
    <lineage>
        <taxon>Bacteria</taxon>
        <taxon>Bacteria division WOR-3</taxon>
    </lineage>
</organism>
<accession>A0A7C4YDA2</accession>
<dbReference type="EMBL" id="DTHG01000083">
    <property type="protein sequence ID" value="HGW92180.1"/>
    <property type="molecule type" value="Genomic_DNA"/>
</dbReference>
<name>A0A7C4YDA2_UNCW3</name>
<dbReference type="Gene3D" id="2.40.160.60">
    <property type="entry name" value="Outer membrane protein transport protein (OMPP1/FadL/TodX)"/>
    <property type="match status" value="1"/>
</dbReference>
<sequence>MRKILLVVLILCVILNAQFAKLGINGMKFLDIGLDARAIGLGEAYASLAEGTSAVFWNPAGLSLGKGIGTFFAYNNWWAGIMHGGIAASYNLGLYGNVAIFYSGLHSGWFEKTTVENEETGIDVYYYAYQVGATYSRFLTDRFSFGVSLKVLREMYPSNELGAIQIWGGGLDIGGLYVTNFRDLKIGLALLNFGPDTRPSGSYYDWEDGAIVVTDNDSTKDFKEYPLPMQFKGGISMNLYEAEGIKVIGAFDIASPGDNSTRYCIGLEGVLQNIIALRVGYEFGRNDQILGFNTGIGINAGPLKFDYAFSDGGYLPFVHRVSLKMGF</sequence>
<proteinExistence type="predicted"/>
<dbReference type="AlphaFoldDB" id="A0A7C4YDA2"/>
<comment type="caution">
    <text evidence="1">The sequence shown here is derived from an EMBL/GenBank/DDBJ whole genome shotgun (WGS) entry which is preliminary data.</text>
</comment>
<dbReference type="NCBIfam" id="NF033709">
    <property type="entry name" value="PorV_fam"/>
    <property type="match status" value="1"/>
</dbReference>
<reference evidence="1" key="1">
    <citation type="journal article" date="2020" name="mSystems">
        <title>Genome- and Community-Level Interaction Insights into Carbon Utilization and Element Cycling Functions of Hydrothermarchaeota in Hydrothermal Sediment.</title>
        <authorList>
            <person name="Zhou Z."/>
            <person name="Liu Y."/>
            <person name="Xu W."/>
            <person name="Pan J."/>
            <person name="Luo Z.H."/>
            <person name="Li M."/>
        </authorList>
    </citation>
    <scope>NUCLEOTIDE SEQUENCE [LARGE SCALE GENOMIC DNA]</scope>
    <source>
        <strain evidence="1">SpSt-780</strain>
    </source>
</reference>
<gene>
    <name evidence="1" type="ORF">ENV67_06550</name>
</gene>